<evidence type="ECO:0000256" key="1">
    <source>
        <dbReference type="SAM" id="MobiDB-lite"/>
    </source>
</evidence>
<evidence type="ECO:0000313" key="3">
    <source>
        <dbReference type="Proteomes" id="UP000001542"/>
    </source>
</evidence>
<evidence type="ECO:0000313" key="2">
    <source>
        <dbReference type="EMBL" id="EAY03998.1"/>
    </source>
</evidence>
<feature type="region of interest" description="Disordered" evidence="1">
    <location>
        <begin position="114"/>
        <end position="152"/>
    </location>
</feature>
<reference evidence="2" key="1">
    <citation type="submission" date="2006-10" db="EMBL/GenBank/DDBJ databases">
        <authorList>
            <person name="Amadeo P."/>
            <person name="Zhao Q."/>
            <person name="Wortman J."/>
            <person name="Fraser-Liggett C."/>
            <person name="Carlton J."/>
        </authorList>
    </citation>
    <scope>NUCLEOTIDE SEQUENCE</scope>
    <source>
        <strain evidence="2">G3</strain>
    </source>
</reference>
<accession>A2ETN0</accession>
<dbReference type="AlphaFoldDB" id="A2ETN0"/>
<proteinExistence type="predicted"/>
<gene>
    <name evidence="2" type="ORF">TVAG_195910</name>
</gene>
<dbReference type="VEuPathDB" id="TrichDB:TVAG_195910"/>
<reference evidence="2" key="2">
    <citation type="journal article" date="2007" name="Science">
        <title>Draft genome sequence of the sexually transmitted pathogen Trichomonas vaginalis.</title>
        <authorList>
            <person name="Carlton J.M."/>
            <person name="Hirt R.P."/>
            <person name="Silva J.C."/>
            <person name="Delcher A.L."/>
            <person name="Schatz M."/>
            <person name="Zhao Q."/>
            <person name="Wortman J.R."/>
            <person name="Bidwell S.L."/>
            <person name="Alsmark U.C.M."/>
            <person name="Besteiro S."/>
            <person name="Sicheritz-Ponten T."/>
            <person name="Noel C.J."/>
            <person name="Dacks J.B."/>
            <person name="Foster P.G."/>
            <person name="Simillion C."/>
            <person name="Van de Peer Y."/>
            <person name="Miranda-Saavedra D."/>
            <person name="Barton G.J."/>
            <person name="Westrop G.D."/>
            <person name="Mueller S."/>
            <person name="Dessi D."/>
            <person name="Fiori P.L."/>
            <person name="Ren Q."/>
            <person name="Paulsen I."/>
            <person name="Zhang H."/>
            <person name="Bastida-Corcuera F.D."/>
            <person name="Simoes-Barbosa A."/>
            <person name="Brown M.T."/>
            <person name="Hayes R.D."/>
            <person name="Mukherjee M."/>
            <person name="Okumura C.Y."/>
            <person name="Schneider R."/>
            <person name="Smith A.J."/>
            <person name="Vanacova S."/>
            <person name="Villalvazo M."/>
            <person name="Haas B.J."/>
            <person name="Pertea M."/>
            <person name="Feldblyum T.V."/>
            <person name="Utterback T.R."/>
            <person name="Shu C.L."/>
            <person name="Osoegawa K."/>
            <person name="de Jong P.J."/>
            <person name="Hrdy I."/>
            <person name="Horvathova L."/>
            <person name="Zubacova Z."/>
            <person name="Dolezal P."/>
            <person name="Malik S.B."/>
            <person name="Logsdon J.M. Jr."/>
            <person name="Henze K."/>
            <person name="Gupta A."/>
            <person name="Wang C.C."/>
            <person name="Dunne R.L."/>
            <person name="Upcroft J.A."/>
            <person name="Upcroft P."/>
            <person name="White O."/>
            <person name="Salzberg S.L."/>
            <person name="Tang P."/>
            <person name="Chiu C.-H."/>
            <person name="Lee Y.-S."/>
            <person name="Embley T.M."/>
            <person name="Coombs G.H."/>
            <person name="Mottram J.C."/>
            <person name="Tachezy J."/>
            <person name="Fraser-Liggett C.M."/>
            <person name="Johnson P.J."/>
        </authorList>
    </citation>
    <scope>NUCLEOTIDE SEQUENCE [LARGE SCALE GENOMIC DNA]</scope>
    <source>
        <strain evidence="2">G3</strain>
    </source>
</reference>
<dbReference type="InParanoid" id="A2ETN0"/>
<dbReference type="RefSeq" id="XP_001316221.1">
    <property type="nucleotide sequence ID" value="XM_001316186.1"/>
</dbReference>
<organism evidence="2 3">
    <name type="scientific">Trichomonas vaginalis (strain ATCC PRA-98 / G3)</name>
    <dbReference type="NCBI Taxonomy" id="412133"/>
    <lineage>
        <taxon>Eukaryota</taxon>
        <taxon>Metamonada</taxon>
        <taxon>Parabasalia</taxon>
        <taxon>Trichomonadida</taxon>
        <taxon>Trichomonadidae</taxon>
        <taxon>Trichomonas</taxon>
    </lineage>
</organism>
<dbReference type="EMBL" id="DS113488">
    <property type="protein sequence ID" value="EAY03998.1"/>
    <property type="molecule type" value="Genomic_DNA"/>
</dbReference>
<dbReference type="KEGG" id="tva:4761847"/>
<keyword evidence="3" id="KW-1185">Reference proteome</keyword>
<dbReference type="Proteomes" id="UP000001542">
    <property type="component" value="Unassembled WGS sequence"/>
</dbReference>
<name>A2ETN0_TRIV3</name>
<protein>
    <submittedName>
        <fullName evidence="2">Uncharacterized protein</fullName>
    </submittedName>
</protein>
<sequence>MGENVEELKAKLLQLRQENRAINMQNILLQNQLNETTEAMNSLLKTKSHEERGFDVLRKNLEKELETEGNQQTKIRMERRKMIMLEIHKYTEENRVLTTEIKDLKAEVEHAKLLHKSYTAKNNAKTTKKKSKGPSPDKGKATVNVTIAPKKN</sequence>
<dbReference type="VEuPathDB" id="TrichDB:TVAGG3_0404140"/>